<keyword evidence="3" id="KW-1185">Reference proteome</keyword>
<proteinExistence type="predicted"/>
<dbReference type="AlphaFoldDB" id="A0A4P9YXP8"/>
<evidence type="ECO:0008006" key="4">
    <source>
        <dbReference type="Google" id="ProtNLM"/>
    </source>
</evidence>
<accession>A0A4P9YXP8</accession>
<dbReference type="Proteomes" id="UP000278143">
    <property type="component" value="Unassembled WGS sequence"/>
</dbReference>
<evidence type="ECO:0000256" key="1">
    <source>
        <dbReference type="SAM" id="SignalP"/>
    </source>
</evidence>
<feature type="signal peptide" evidence="1">
    <location>
        <begin position="1"/>
        <end position="25"/>
    </location>
</feature>
<feature type="chain" id="PRO_5020316828" description="IGFBP N-terminal domain-containing protein" evidence="1">
    <location>
        <begin position="26"/>
        <end position="118"/>
    </location>
</feature>
<keyword evidence="1" id="KW-0732">Signal</keyword>
<gene>
    <name evidence="2" type="ORF">SYNPS1DRAFT_29351</name>
</gene>
<reference evidence="3" key="1">
    <citation type="journal article" date="2018" name="Nat. Microbiol.">
        <title>Leveraging single-cell genomics to expand the fungal tree of life.</title>
        <authorList>
            <person name="Ahrendt S.R."/>
            <person name="Quandt C.A."/>
            <person name="Ciobanu D."/>
            <person name="Clum A."/>
            <person name="Salamov A."/>
            <person name="Andreopoulos B."/>
            <person name="Cheng J.F."/>
            <person name="Woyke T."/>
            <person name="Pelin A."/>
            <person name="Henrissat B."/>
            <person name="Reynolds N.K."/>
            <person name="Benny G.L."/>
            <person name="Smith M.E."/>
            <person name="James T.Y."/>
            <person name="Grigoriev I.V."/>
        </authorList>
    </citation>
    <scope>NUCLEOTIDE SEQUENCE [LARGE SCALE GENOMIC DNA]</scope>
    <source>
        <strain evidence="3">Benny S71-1</strain>
    </source>
</reference>
<dbReference type="EMBL" id="KZ989980">
    <property type="protein sequence ID" value="RKP24903.1"/>
    <property type="molecule type" value="Genomic_DNA"/>
</dbReference>
<organism evidence="2 3">
    <name type="scientific">Syncephalis pseudoplumigaleata</name>
    <dbReference type="NCBI Taxonomy" id="1712513"/>
    <lineage>
        <taxon>Eukaryota</taxon>
        <taxon>Fungi</taxon>
        <taxon>Fungi incertae sedis</taxon>
        <taxon>Zoopagomycota</taxon>
        <taxon>Zoopagomycotina</taxon>
        <taxon>Zoopagomycetes</taxon>
        <taxon>Zoopagales</taxon>
        <taxon>Piptocephalidaceae</taxon>
        <taxon>Syncephalis</taxon>
    </lineage>
</organism>
<name>A0A4P9YXP8_9FUNG</name>
<sequence length="118" mass="12511">MARSILIKASLPLLMLAAAALTTEAVPYNTCSPPPADIPVVPVGLENRCGIINNVNYVCRTDQTPPLTCATMPGQTQTICLQTSQEGGPCNNQFTRCAAGLTCVIPPGQWQGRCVRPQ</sequence>
<dbReference type="OrthoDB" id="10429402at2759"/>
<evidence type="ECO:0000313" key="3">
    <source>
        <dbReference type="Proteomes" id="UP000278143"/>
    </source>
</evidence>
<evidence type="ECO:0000313" key="2">
    <source>
        <dbReference type="EMBL" id="RKP24903.1"/>
    </source>
</evidence>
<protein>
    <recommendedName>
        <fullName evidence="4">IGFBP N-terminal domain-containing protein</fullName>
    </recommendedName>
</protein>